<gene>
    <name evidence="1" type="ORF">C4A77_01255</name>
</gene>
<proteinExistence type="predicted"/>
<protein>
    <submittedName>
        <fullName evidence="1">Uncharacterized protein</fullName>
    </submittedName>
</protein>
<evidence type="ECO:0000313" key="1">
    <source>
        <dbReference type="EMBL" id="PPB13197.1"/>
    </source>
</evidence>
<dbReference type="Proteomes" id="UP000239759">
    <property type="component" value="Unassembled WGS sequence"/>
</dbReference>
<name>A0AAP8QHA8_BRELA</name>
<dbReference type="AlphaFoldDB" id="A0AAP8QHA8"/>
<accession>A0AAP8QHA8</accession>
<dbReference type="EMBL" id="PRKQ01000001">
    <property type="protein sequence ID" value="PPB13197.1"/>
    <property type="molecule type" value="Genomic_DNA"/>
</dbReference>
<comment type="caution">
    <text evidence="1">The sequence shown here is derived from an EMBL/GenBank/DDBJ whole genome shotgun (WGS) entry which is preliminary data.</text>
</comment>
<evidence type="ECO:0000313" key="2">
    <source>
        <dbReference type="Proteomes" id="UP000239759"/>
    </source>
</evidence>
<reference evidence="1 2" key="1">
    <citation type="submission" date="2018-02" db="EMBL/GenBank/DDBJ databases">
        <title>Comparative analysis of genomes of three Brevibacillus laterosporus strains producers of potent antimicrobials isolated from silage.</title>
        <authorList>
            <person name="Kojic M."/>
            <person name="Miljkovic M."/>
            <person name="Studholme D."/>
            <person name="Filipic B."/>
        </authorList>
    </citation>
    <scope>NUCLEOTIDE SEQUENCE [LARGE SCALE GENOMIC DNA]</scope>
    <source>
        <strain evidence="1 2">BGSP11</strain>
    </source>
</reference>
<organism evidence="1 2">
    <name type="scientific">Brevibacillus laterosporus</name>
    <name type="common">Bacillus laterosporus</name>
    <dbReference type="NCBI Taxonomy" id="1465"/>
    <lineage>
        <taxon>Bacteria</taxon>
        <taxon>Bacillati</taxon>
        <taxon>Bacillota</taxon>
        <taxon>Bacilli</taxon>
        <taxon>Bacillales</taxon>
        <taxon>Paenibacillaceae</taxon>
        <taxon>Brevibacillus</taxon>
    </lineage>
</organism>
<sequence>MIIVEKSMNVNGREFHFATTYDGDSQYDVQVHSGKKIVSSFKIYAESEQDVFPAALAHMESDIEMGNLQL</sequence>